<evidence type="ECO:0000313" key="3">
    <source>
        <dbReference type="Proteomes" id="UP000683360"/>
    </source>
</evidence>
<comment type="caution">
    <text evidence="2">The sequence shown here is derived from an EMBL/GenBank/DDBJ whole genome shotgun (WGS) entry which is preliminary data.</text>
</comment>
<proteinExistence type="predicted"/>
<evidence type="ECO:0000313" key="2">
    <source>
        <dbReference type="EMBL" id="CAG2237085.1"/>
    </source>
</evidence>
<organism evidence="2 3">
    <name type="scientific">Mytilus edulis</name>
    <name type="common">Blue mussel</name>
    <dbReference type="NCBI Taxonomy" id="6550"/>
    <lineage>
        <taxon>Eukaryota</taxon>
        <taxon>Metazoa</taxon>
        <taxon>Spiralia</taxon>
        <taxon>Lophotrochozoa</taxon>
        <taxon>Mollusca</taxon>
        <taxon>Bivalvia</taxon>
        <taxon>Autobranchia</taxon>
        <taxon>Pteriomorphia</taxon>
        <taxon>Mytilida</taxon>
        <taxon>Mytiloidea</taxon>
        <taxon>Mytilidae</taxon>
        <taxon>Mytilinae</taxon>
        <taxon>Mytilus</taxon>
    </lineage>
</organism>
<name>A0A8S3U0D3_MYTED</name>
<evidence type="ECO:0000256" key="1">
    <source>
        <dbReference type="SAM" id="Coils"/>
    </source>
</evidence>
<protein>
    <recommendedName>
        <fullName evidence="4">DZIP3-like HEPN domain-containing protein</fullName>
    </recommendedName>
</protein>
<accession>A0A8S3U0D3</accession>
<dbReference type="OrthoDB" id="10461537at2759"/>
<dbReference type="AlphaFoldDB" id="A0A8S3U0D3"/>
<reference evidence="2" key="1">
    <citation type="submission" date="2021-03" db="EMBL/GenBank/DDBJ databases">
        <authorList>
            <person name="Bekaert M."/>
        </authorList>
    </citation>
    <scope>NUCLEOTIDE SEQUENCE</scope>
</reference>
<keyword evidence="3" id="KW-1185">Reference proteome</keyword>
<keyword evidence="1" id="KW-0175">Coiled coil</keyword>
<evidence type="ECO:0008006" key="4">
    <source>
        <dbReference type="Google" id="ProtNLM"/>
    </source>
</evidence>
<dbReference type="Proteomes" id="UP000683360">
    <property type="component" value="Unassembled WGS sequence"/>
</dbReference>
<dbReference type="EMBL" id="CAJPWZ010002374">
    <property type="protein sequence ID" value="CAG2237085.1"/>
    <property type="molecule type" value="Genomic_DNA"/>
</dbReference>
<gene>
    <name evidence="2" type="ORF">MEDL_49543</name>
</gene>
<sequence length="551" mass="63758">MNTYDDRIGNFEDIEESTKVPLRPKRQPEKWLVIGICLHDILSPVLRKYVESEVNQLYTSLVASNYINAQSFNCYLKFLPSSGNRCYLNYETINNNIASYGRKNEQYNYKVQNAVDFSKLFLPPNIAHYTAFDEACDLSALLGIIINVNTFPVAVQNDANAVSNFRQIRDQGLKCVKKFQMRSYIRNPWSHCDFTQWDAGKYAQSIQIMMHLVQNLGLISSEENRIIGDLNKWETTGINFLSGTTIGLELVTEIRHRTGILSKHIMNMAKHAVETDSYLTELLNINKALKETMDITDEKMLNLEEDMKKVKNKADIYGEMLDATEERVKALESREKESHQRIVHIENEYRLLEAEIERRDHETIPKHIRAQHDEYIQEWKRDGEKFVVTRATQHVYDSTEFRNCVVVTGESGSGPSDIIHYFNPKRNQVFVIDDICGKDSINISTVLLWKDHNDKLEQILRVDDDKRNANTLPPKETNRTILLISCRSVIFKKNIVHFSPNFCSASKPNIRDVKYLLMYIEKEGIRYKNDILETTPLVEAASTGFVDICKF</sequence>
<feature type="coiled-coil region" evidence="1">
    <location>
        <begin position="286"/>
        <end position="362"/>
    </location>
</feature>